<dbReference type="AlphaFoldDB" id="U9TBW1"/>
<name>U9TBW1_RHIID</name>
<dbReference type="HOGENOM" id="CLU_1846171_0_0_1"/>
<dbReference type="STRING" id="747089.U9TBW1"/>
<dbReference type="EMBL" id="KI292808">
    <property type="protein sequence ID" value="ESA05605.1"/>
    <property type="molecule type" value="Genomic_DNA"/>
</dbReference>
<gene>
    <name evidence="1" type="ORF">GLOINDRAFT_35323</name>
</gene>
<organism evidence="1">
    <name type="scientific">Rhizophagus irregularis (strain DAOM 181602 / DAOM 197198 / MUCL 43194)</name>
    <name type="common">Arbuscular mycorrhizal fungus</name>
    <name type="synonym">Glomus intraradices</name>
    <dbReference type="NCBI Taxonomy" id="747089"/>
    <lineage>
        <taxon>Eukaryota</taxon>
        <taxon>Fungi</taxon>
        <taxon>Fungi incertae sedis</taxon>
        <taxon>Mucoromycota</taxon>
        <taxon>Glomeromycotina</taxon>
        <taxon>Glomeromycetes</taxon>
        <taxon>Glomerales</taxon>
        <taxon>Glomeraceae</taxon>
        <taxon>Rhizophagus</taxon>
    </lineage>
</organism>
<evidence type="ECO:0000313" key="1">
    <source>
        <dbReference type="EMBL" id="ESA05605.1"/>
    </source>
</evidence>
<accession>U9TBW1</accession>
<sequence>MDNEEEEEMSYKCQRYQNNNNFSENNHEKVLKYLKSLQNSFKVSNFKLTEEVALVKLYSSISTLSTLANGFPFQWVNHLATLEFFEFLSSFLVLPKRKVLFNRILNRETKNLNTLRDEKLINDQIGIVLAFDGWKNILN</sequence>
<protein>
    <submittedName>
        <fullName evidence="1">Uncharacterized protein</fullName>
    </submittedName>
</protein>
<reference evidence="1" key="1">
    <citation type="submission" date="2013-07" db="EMBL/GenBank/DDBJ databases">
        <title>The genome of an arbuscular mycorrhizal fungus provides insights into the evolution of the oldest plant symbiosis.</title>
        <authorList>
            <consortium name="DOE Joint Genome Institute"/>
            <person name="Tisserant E."/>
            <person name="Malbreil M."/>
            <person name="Kuo A."/>
            <person name="Kohler A."/>
            <person name="Symeonidi A."/>
            <person name="Balestrini R."/>
            <person name="Charron P."/>
            <person name="Duensing N."/>
            <person name="Frei-dit-Frey N."/>
            <person name="Gianinazzi-Pearson V."/>
            <person name="Gilbert B."/>
            <person name="Handa Y."/>
            <person name="Hijri M."/>
            <person name="Kaul R."/>
            <person name="Kawaguchi M."/>
            <person name="Krajinski F."/>
            <person name="Lammers P."/>
            <person name="Lapierre D."/>
            <person name="Masclaux F.G."/>
            <person name="Murat C."/>
            <person name="Morin E."/>
            <person name="Ndikumana S."/>
            <person name="Pagni M."/>
            <person name="Petitpierre D."/>
            <person name="Requena N."/>
            <person name="Rosikiewicz P."/>
            <person name="Riley R."/>
            <person name="Saito K."/>
            <person name="San Clemente H."/>
            <person name="Shapiro H."/>
            <person name="van Tuinen D."/>
            <person name="Becard G."/>
            <person name="Bonfante P."/>
            <person name="Paszkowski U."/>
            <person name="Shachar-Hill Y."/>
            <person name="Young J.P."/>
            <person name="Sanders I.R."/>
            <person name="Henrissat B."/>
            <person name="Rensing S.A."/>
            <person name="Grigoriev I.V."/>
            <person name="Corradi N."/>
            <person name="Roux C."/>
            <person name="Martin F."/>
        </authorList>
    </citation>
    <scope>NUCLEOTIDE SEQUENCE</scope>
    <source>
        <strain evidence="1">DAOM 197198</strain>
    </source>
</reference>
<proteinExistence type="predicted"/>